<feature type="region of interest" description="Disordered" evidence="3">
    <location>
        <begin position="805"/>
        <end position="824"/>
    </location>
</feature>
<dbReference type="InterPro" id="IPR025757">
    <property type="entry name" value="MIP1_Leuzipper"/>
</dbReference>
<gene>
    <name evidence="6" type="ORF">TRITD_4Bv1G092110</name>
</gene>
<dbReference type="AlphaFoldDB" id="A0A9R0T2P6"/>
<dbReference type="Pfam" id="PF00169">
    <property type="entry name" value="PH"/>
    <property type="match status" value="1"/>
</dbReference>
<name>A0A9R0T2P6_TRITD</name>
<keyword evidence="7" id="KW-1185">Reference proteome</keyword>
<feature type="region of interest" description="Disordered" evidence="3">
    <location>
        <begin position="366"/>
        <end position="406"/>
    </location>
</feature>
<dbReference type="Gene3D" id="1.10.555.10">
    <property type="entry name" value="Rho GTPase activation protein"/>
    <property type="match status" value="1"/>
</dbReference>
<evidence type="ECO:0000259" key="4">
    <source>
        <dbReference type="PROSITE" id="PS50003"/>
    </source>
</evidence>
<evidence type="ECO:0000256" key="3">
    <source>
        <dbReference type="SAM" id="MobiDB-lite"/>
    </source>
</evidence>
<dbReference type="CDD" id="cd00821">
    <property type="entry name" value="PH"/>
    <property type="match status" value="1"/>
</dbReference>
<dbReference type="PROSITE" id="PS50238">
    <property type="entry name" value="RHOGAP"/>
    <property type="match status" value="1"/>
</dbReference>
<dbReference type="SMART" id="SM00324">
    <property type="entry name" value="RhoGAP"/>
    <property type="match status" value="1"/>
</dbReference>
<dbReference type="SMART" id="SM00233">
    <property type="entry name" value="PH"/>
    <property type="match status" value="1"/>
</dbReference>
<feature type="coiled-coil region" evidence="2">
    <location>
        <begin position="560"/>
        <end position="619"/>
    </location>
</feature>
<evidence type="ECO:0000259" key="5">
    <source>
        <dbReference type="PROSITE" id="PS50238"/>
    </source>
</evidence>
<feature type="compositionally biased region" description="Polar residues" evidence="3">
    <location>
        <begin position="479"/>
        <end position="488"/>
    </location>
</feature>
<keyword evidence="1" id="KW-0343">GTPase activation</keyword>
<reference evidence="6 7" key="1">
    <citation type="submission" date="2017-09" db="EMBL/GenBank/DDBJ databases">
        <authorList>
            <consortium name="International Durum Wheat Genome Sequencing Consortium (IDWGSC)"/>
            <person name="Milanesi L."/>
        </authorList>
    </citation>
    <scope>NUCLEOTIDE SEQUENCE [LARGE SCALE GENOMIC DNA]</scope>
    <source>
        <strain evidence="7">cv. Svevo</strain>
    </source>
</reference>
<dbReference type="Proteomes" id="UP000324705">
    <property type="component" value="Chromosome 4B"/>
</dbReference>
<protein>
    <recommendedName>
        <fullName evidence="8">Rho GTPase-activating protein 7</fullName>
    </recommendedName>
</protein>
<feature type="compositionally biased region" description="Polar residues" evidence="3">
    <location>
        <begin position="731"/>
        <end position="749"/>
    </location>
</feature>
<feature type="region of interest" description="Disordered" evidence="3">
    <location>
        <begin position="729"/>
        <end position="749"/>
    </location>
</feature>
<dbReference type="InterPro" id="IPR001849">
    <property type="entry name" value="PH_domain"/>
</dbReference>
<dbReference type="GO" id="GO:0007165">
    <property type="term" value="P:signal transduction"/>
    <property type="evidence" value="ECO:0007669"/>
    <property type="project" value="InterPro"/>
</dbReference>
<dbReference type="CDD" id="cd00159">
    <property type="entry name" value="RhoGAP"/>
    <property type="match status" value="1"/>
</dbReference>
<proteinExistence type="predicted"/>
<dbReference type="PANTHER" id="PTHR46265">
    <property type="entry name" value="RHO GTPASE-ACTIVATING PROTEIN 7"/>
    <property type="match status" value="1"/>
</dbReference>
<feature type="domain" description="Rho-GAP" evidence="5">
    <location>
        <begin position="158"/>
        <end position="356"/>
    </location>
</feature>
<dbReference type="InterPro" id="IPR011993">
    <property type="entry name" value="PH-like_dom_sf"/>
</dbReference>
<dbReference type="EMBL" id="LT934118">
    <property type="protein sequence ID" value="VAI05399.1"/>
    <property type="molecule type" value="Genomic_DNA"/>
</dbReference>
<evidence type="ECO:0008006" key="8">
    <source>
        <dbReference type="Google" id="ProtNLM"/>
    </source>
</evidence>
<dbReference type="GO" id="GO:0005096">
    <property type="term" value="F:GTPase activator activity"/>
    <property type="evidence" value="ECO:0007669"/>
    <property type="project" value="UniProtKB-KW"/>
</dbReference>
<accession>A0A9R0T2P6</accession>
<dbReference type="PANTHER" id="PTHR46265:SF2">
    <property type="entry name" value="RHO GTPASE-ACTIVATING PROTEIN 7"/>
    <property type="match status" value="1"/>
</dbReference>
<evidence type="ECO:0000256" key="1">
    <source>
        <dbReference type="ARBA" id="ARBA00022468"/>
    </source>
</evidence>
<dbReference type="Gramene" id="TRITD4Bv1G092110.10">
    <property type="protein sequence ID" value="TRITD4Bv1G092110.10"/>
    <property type="gene ID" value="TRITD4Bv1G092110"/>
</dbReference>
<dbReference type="Gene3D" id="2.30.29.30">
    <property type="entry name" value="Pleckstrin-homology domain (PH domain)/Phosphotyrosine-binding domain (PTB)"/>
    <property type="match status" value="1"/>
</dbReference>
<dbReference type="InterPro" id="IPR000198">
    <property type="entry name" value="RhoGAP_dom"/>
</dbReference>
<evidence type="ECO:0000256" key="2">
    <source>
        <dbReference type="SAM" id="Coils"/>
    </source>
</evidence>
<evidence type="ECO:0000313" key="7">
    <source>
        <dbReference type="Proteomes" id="UP000324705"/>
    </source>
</evidence>
<dbReference type="Pfam" id="PF00620">
    <property type="entry name" value="RhoGAP"/>
    <property type="match status" value="1"/>
</dbReference>
<dbReference type="PROSITE" id="PS50003">
    <property type="entry name" value="PH_DOMAIN"/>
    <property type="match status" value="1"/>
</dbReference>
<dbReference type="Pfam" id="PF14389">
    <property type="entry name" value="Lzipper-MIP1"/>
    <property type="match status" value="1"/>
</dbReference>
<feature type="region of interest" description="Disordered" evidence="3">
    <location>
        <begin position="452"/>
        <end position="555"/>
    </location>
</feature>
<feature type="coiled-coil region" evidence="2">
    <location>
        <begin position="651"/>
        <end position="678"/>
    </location>
</feature>
<dbReference type="InterPro" id="IPR052799">
    <property type="entry name" value="Rho_GAP_Regulators"/>
</dbReference>
<feature type="compositionally biased region" description="Basic and acidic residues" evidence="3">
    <location>
        <begin position="387"/>
        <end position="397"/>
    </location>
</feature>
<feature type="domain" description="PH" evidence="4">
    <location>
        <begin position="30"/>
        <end position="137"/>
    </location>
</feature>
<sequence length="824" mass="90573">MSSAPAPGGAFDRYVQRGGAVAVPASSGNTVFKSGHLFISSKGLGWKSWKKRWFILTRTSLVFFKSNPNTLPQRSGEVSATLGGIDLNNSGSVVVREDKKLLTVLFPHGRDGRAFTLKAETSEDLFEWKAALEEALAQAPNAALVMGHNGIFRNDTCDAYETTAPNCWSHCAAAYISRGIRVEGILRQAADVEEVDRRLREYEQGRTEFAPGEDAHIVGDCVKHVLRELPSSPVPSSCCTALLEAFRLETKEARINAMRSAISETFPEPNRRLLQRILKMMYIVASHTMENRMTASAVAACMAPLLLRPLLAGECEMDEVFDVDGDDSAQLLAAANAANSARGIVATLLEEYEIIFDDDRLVRSSLSPGSQIEDSGSEASTDNVNMDTKDNGFHDAENDVDQEMDDDNGAERILSGKLSESSGYAGSDLYDYKVHADDSDADCFVDDKGLEEETDLSKVPKIHSSENGSKNMEMPPSEKNPSNPTSGHETPLSMGEILSSLDPGITLPSNSSEYSADRHSNKTNGSHSHVKRSNFWGRNSARKSQHSESVDSSGEEQLAIQRLEIAKNDLQNRIAKEARGNAVLHASLERRKQALHERRLALEQDVSRLQEQLQAERDLRSALEVGLSMSSGQFSSPRAMDSKTRAELEEIALAETDVARLKQKVAELHLLLNQQRQQQYGPSLDANDRYHCNPGHFSQQSSVDASQWRNIKQHVLPFGSSRPLTRKLSLDASSSDSRGMEASTSMSSENTSVVINVPKLAEGVGYGRQPMVASSTLVELTTRLDFFKERRSQLMEQLHSLDLGHGSASQGFQYKPPSPWNSPR</sequence>
<organism evidence="6 7">
    <name type="scientific">Triticum turgidum subsp. durum</name>
    <name type="common">Durum wheat</name>
    <name type="synonym">Triticum durum</name>
    <dbReference type="NCBI Taxonomy" id="4567"/>
    <lineage>
        <taxon>Eukaryota</taxon>
        <taxon>Viridiplantae</taxon>
        <taxon>Streptophyta</taxon>
        <taxon>Embryophyta</taxon>
        <taxon>Tracheophyta</taxon>
        <taxon>Spermatophyta</taxon>
        <taxon>Magnoliopsida</taxon>
        <taxon>Liliopsida</taxon>
        <taxon>Poales</taxon>
        <taxon>Poaceae</taxon>
        <taxon>BOP clade</taxon>
        <taxon>Pooideae</taxon>
        <taxon>Triticodae</taxon>
        <taxon>Triticeae</taxon>
        <taxon>Triticinae</taxon>
        <taxon>Triticum</taxon>
    </lineage>
</organism>
<evidence type="ECO:0000313" key="6">
    <source>
        <dbReference type="EMBL" id="VAI05399.1"/>
    </source>
</evidence>
<keyword evidence="2" id="KW-0175">Coiled coil</keyword>
<dbReference type="SUPFAM" id="SSF50729">
    <property type="entry name" value="PH domain-like"/>
    <property type="match status" value="1"/>
</dbReference>
<dbReference type="InterPro" id="IPR008936">
    <property type="entry name" value="Rho_GTPase_activation_prot"/>
</dbReference>
<feature type="compositionally biased region" description="Polar residues" evidence="3">
    <location>
        <begin position="366"/>
        <end position="386"/>
    </location>
</feature>
<dbReference type="SUPFAM" id="SSF48350">
    <property type="entry name" value="GTPase activation domain, GAP"/>
    <property type="match status" value="1"/>
</dbReference>